<comment type="caution">
    <text evidence="1">The sequence shown here is derived from an EMBL/GenBank/DDBJ whole genome shotgun (WGS) entry which is preliminary data.</text>
</comment>
<reference evidence="1 2" key="1">
    <citation type="submission" date="2023-10" db="EMBL/GenBank/DDBJ databases">
        <title>Development of a sustainable strategy for remediation of hydrocarbon-contaminated territories based on the waste exchange concept.</title>
        <authorList>
            <person name="Krivoruchko A."/>
        </authorList>
    </citation>
    <scope>NUCLEOTIDE SEQUENCE [LARGE SCALE GENOMIC DNA]</scope>
    <source>
        <strain evidence="1 2">IEGM 1203</strain>
    </source>
</reference>
<name>A0ABU4BTT0_RHOGO</name>
<accession>A0ABU4BTT0</accession>
<evidence type="ECO:0000313" key="2">
    <source>
        <dbReference type="Proteomes" id="UP001185927"/>
    </source>
</evidence>
<protein>
    <submittedName>
        <fullName evidence="1">Uncharacterized protein</fullName>
    </submittedName>
</protein>
<dbReference type="EMBL" id="JAWLKB010000005">
    <property type="protein sequence ID" value="MDV6267636.1"/>
    <property type="molecule type" value="Genomic_DNA"/>
</dbReference>
<evidence type="ECO:0000313" key="1">
    <source>
        <dbReference type="EMBL" id="MDV6267636.1"/>
    </source>
</evidence>
<gene>
    <name evidence="1" type="ORF">R3Q16_13570</name>
</gene>
<dbReference type="RefSeq" id="WP_317541881.1">
    <property type="nucleotide sequence ID" value="NZ_JAWLKB010000005.1"/>
</dbReference>
<keyword evidence="2" id="KW-1185">Reference proteome</keyword>
<dbReference type="Proteomes" id="UP001185927">
    <property type="component" value="Unassembled WGS sequence"/>
</dbReference>
<organism evidence="1 2">
    <name type="scientific">Rhodococcus globerulus</name>
    <dbReference type="NCBI Taxonomy" id="33008"/>
    <lineage>
        <taxon>Bacteria</taxon>
        <taxon>Bacillati</taxon>
        <taxon>Actinomycetota</taxon>
        <taxon>Actinomycetes</taxon>
        <taxon>Mycobacteriales</taxon>
        <taxon>Nocardiaceae</taxon>
        <taxon>Rhodococcus</taxon>
    </lineage>
</organism>
<sequence length="61" mass="6445">MVETDVGDLRDLTSAEAVHATSTLASNTDLLGRKAIALLDEQPAHQLTCTRPVHAAAFSLT</sequence>
<proteinExistence type="predicted"/>